<dbReference type="InterPro" id="IPR041454">
    <property type="entry name" value="BsuBI/PstI_N"/>
</dbReference>
<sequence length="318" mass="37296">MSRVDESENLLQDLGIPTQYNSKLMRYAFLTLLDIDDNSKWSKSTNQKLLRLHDIFKYIKEVFDIEYAENSRETLRKRVVKVLEQSHIVIKNADDASRPTNSGNTNYSISKEALLVIKSYGTQEYSNLLNKFRENFNLLSEQYAKRRDIHKIPLIIDDKKFLLSSGSHNQLQVDVINEFSSRFAHSSKLLYIGDTADKYIYVDKVSLEKIGIPISKDDKLQLPDILLYDEKKNWLYLIEAVTSHGAIDQKRVNELEKMFDRCPADKIYITTFPDRKTFRKYIADIAWETEVWISEEPDHMIHFNGDKFMGPYLKNPYQ</sequence>
<dbReference type="InterPro" id="IPR041962">
    <property type="entry name" value="BsuBI/PstI_N_sf"/>
</dbReference>
<dbReference type="Pfam" id="PF06616">
    <property type="entry name" value="BsuBI_PstI_RE"/>
    <property type="match status" value="1"/>
</dbReference>
<evidence type="ECO:0000259" key="1">
    <source>
        <dbReference type="Pfam" id="PF06616"/>
    </source>
</evidence>
<proteinExistence type="predicted"/>
<evidence type="ECO:0000259" key="2">
    <source>
        <dbReference type="Pfam" id="PF17728"/>
    </source>
</evidence>
<dbReference type="AlphaFoldDB" id="A0A1W1BY69"/>
<dbReference type="GO" id="GO:0009036">
    <property type="term" value="F:type II site-specific deoxyribonuclease activity"/>
    <property type="evidence" value="ECO:0007669"/>
    <property type="project" value="UniProtKB-EC"/>
</dbReference>
<feature type="domain" description="BsuBI/PstI restriction endonuclease" evidence="1">
    <location>
        <begin position="157"/>
        <end position="305"/>
    </location>
</feature>
<dbReference type="GO" id="GO:0003677">
    <property type="term" value="F:DNA binding"/>
    <property type="evidence" value="ECO:0007669"/>
    <property type="project" value="InterPro"/>
</dbReference>
<feature type="domain" description="BsuBI/PstI restriction endonuclease HTH" evidence="2">
    <location>
        <begin position="2"/>
        <end position="139"/>
    </location>
</feature>
<dbReference type="InterPro" id="IPR009528">
    <property type="entry name" value="Restrct_endonuc_II_BsuBI_C"/>
</dbReference>
<dbReference type="InterPro" id="IPR041963">
    <property type="entry name" value="BsuBI/PstI_C_sf"/>
</dbReference>
<gene>
    <name evidence="3" type="ORF">MNB_SV-14-174</name>
</gene>
<dbReference type="GO" id="GO:0000287">
    <property type="term" value="F:magnesium ion binding"/>
    <property type="evidence" value="ECO:0007669"/>
    <property type="project" value="InterPro"/>
</dbReference>
<organism evidence="3">
    <name type="scientific">hydrothermal vent metagenome</name>
    <dbReference type="NCBI Taxonomy" id="652676"/>
    <lineage>
        <taxon>unclassified sequences</taxon>
        <taxon>metagenomes</taxon>
        <taxon>ecological metagenomes</taxon>
    </lineage>
</organism>
<dbReference type="Pfam" id="PF17728">
    <property type="entry name" value="BsuBI_PstI_RE_N"/>
    <property type="match status" value="1"/>
</dbReference>
<reference evidence="3" key="1">
    <citation type="submission" date="2016-10" db="EMBL/GenBank/DDBJ databases">
        <authorList>
            <person name="de Groot N.N."/>
        </authorList>
    </citation>
    <scope>NUCLEOTIDE SEQUENCE</scope>
</reference>
<dbReference type="EC" id="3.1.21.4" evidence="3"/>
<name>A0A1W1BY69_9ZZZZ</name>
<dbReference type="EMBL" id="FPHN01000091">
    <property type="protein sequence ID" value="SFV58427.1"/>
    <property type="molecule type" value="Genomic_DNA"/>
</dbReference>
<evidence type="ECO:0000313" key="3">
    <source>
        <dbReference type="EMBL" id="SFV58427.1"/>
    </source>
</evidence>
<keyword evidence="3" id="KW-0378">Hydrolase</keyword>
<protein>
    <submittedName>
        <fullName evidence="3">Type II restriction enzyme BsuBI</fullName>
        <ecNumber evidence="3">3.1.21.4</ecNumber>
    </submittedName>
</protein>
<dbReference type="Gene3D" id="1.10.10.1820">
    <property type="entry name" value="BsuBI/PstI restriction endonuclease-like"/>
    <property type="match status" value="1"/>
</dbReference>
<dbReference type="Gene3D" id="3.40.1350.80">
    <property type="match status" value="1"/>
</dbReference>
<dbReference type="GO" id="GO:0009307">
    <property type="term" value="P:DNA restriction-modification system"/>
    <property type="evidence" value="ECO:0007669"/>
    <property type="project" value="InterPro"/>
</dbReference>
<accession>A0A1W1BY69</accession>